<evidence type="ECO:0000256" key="9">
    <source>
        <dbReference type="ARBA" id="ARBA00022833"/>
    </source>
</evidence>
<accession>A0A8X8ZZ94</accession>
<dbReference type="GO" id="GO:0005634">
    <property type="term" value="C:nucleus"/>
    <property type="evidence" value="ECO:0007669"/>
    <property type="project" value="UniProtKB-SubCell"/>
</dbReference>
<feature type="compositionally biased region" description="Basic and acidic residues" evidence="11">
    <location>
        <begin position="1562"/>
        <end position="1573"/>
    </location>
</feature>
<organism evidence="16">
    <name type="scientific">Salvia splendens</name>
    <name type="common">Scarlet sage</name>
    <dbReference type="NCBI Taxonomy" id="180675"/>
    <lineage>
        <taxon>Eukaryota</taxon>
        <taxon>Viridiplantae</taxon>
        <taxon>Streptophyta</taxon>
        <taxon>Embryophyta</taxon>
        <taxon>Tracheophyta</taxon>
        <taxon>Spermatophyta</taxon>
        <taxon>Magnoliopsida</taxon>
        <taxon>eudicotyledons</taxon>
        <taxon>Gunneridae</taxon>
        <taxon>Pentapetalae</taxon>
        <taxon>asterids</taxon>
        <taxon>lamiids</taxon>
        <taxon>Lamiales</taxon>
        <taxon>Lamiaceae</taxon>
        <taxon>Nepetoideae</taxon>
        <taxon>Mentheae</taxon>
        <taxon>Salviinae</taxon>
        <taxon>Salvia</taxon>
        <taxon>Salvia subgen. Calosphace</taxon>
        <taxon>core Calosphace</taxon>
    </lineage>
</organism>
<keyword evidence="7" id="KW-0479">Metal-binding</keyword>
<comment type="subcellular location">
    <subcellularLocation>
        <location evidence="2">Chromosome</location>
    </subcellularLocation>
    <subcellularLocation>
        <location evidence="1">Nucleus</location>
    </subcellularLocation>
</comment>
<dbReference type="PANTHER" id="PTHR22884">
    <property type="entry name" value="SET DOMAIN PROTEINS"/>
    <property type="match status" value="1"/>
</dbReference>
<dbReference type="PROSITE" id="PS51215">
    <property type="entry name" value="AWS"/>
    <property type="match status" value="1"/>
</dbReference>
<dbReference type="InterPro" id="IPR050777">
    <property type="entry name" value="SET2_Histone-Lys_MeTrsfase"/>
</dbReference>
<feature type="domain" description="SET" evidence="12">
    <location>
        <begin position="764"/>
        <end position="881"/>
    </location>
</feature>
<evidence type="ECO:0000256" key="6">
    <source>
        <dbReference type="ARBA" id="ARBA00022691"/>
    </source>
</evidence>
<reference evidence="16" key="2">
    <citation type="submission" date="2020-08" db="EMBL/GenBank/DDBJ databases">
        <title>Plant Genome Project.</title>
        <authorList>
            <person name="Zhang R.-G."/>
        </authorList>
    </citation>
    <scope>NUCLEOTIDE SEQUENCE</scope>
    <source>
        <strain evidence="16">Huo1</strain>
        <tissue evidence="16">Leaf</tissue>
    </source>
</reference>
<dbReference type="Pfam" id="PF00856">
    <property type="entry name" value="SET"/>
    <property type="match status" value="1"/>
</dbReference>
<evidence type="ECO:0000256" key="8">
    <source>
        <dbReference type="ARBA" id="ARBA00022771"/>
    </source>
</evidence>
<evidence type="ECO:0000256" key="10">
    <source>
        <dbReference type="ARBA" id="ARBA00023242"/>
    </source>
</evidence>
<dbReference type="EMBL" id="PNBA02000005">
    <property type="protein sequence ID" value="KAG6422772.1"/>
    <property type="molecule type" value="Genomic_DNA"/>
</dbReference>
<feature type="compositionally biased region" description="Polar residues" evidence="11">
    <location>
        <begin position="1357"/>
        <end position="1368"/>
    </location>
</feature>
<evidence type="ECO:0000313" key="16">
    <source>
        <dbReference type="EMBL" id="KAG6422772.1"/>
    </source>
</evidence>
<dbReference type="SUPFAM" id="SSF82199">
    <property type="entry name" value="SET domain"/>
    <property type="match status" value="1"/>
</dbReference>
<dbReference type="SMART" id="SM00317">
    <property type="entry name" value="SET"/>
    <property type="match status" value="1"/>
</dbReference>
<dbReference type="InterPro" id="IPR044437">
    <property type="entry name" value="SETD2/Set2_SET"/>
</dbReference>
<feature type="compositionally biased region" description="Polar residues" evidence="11">
    <location>
        <begin position="189"/>
        <end position="207"/>
    </location>
</feature>
<feature type="region of interest" description="Disordered" evidence="11">
    <location>
        <begin position="1399"/>
        <end position="1432"/>
    </location>
</feature>
<feature type="compositionally biased region" description="Basic and acidic residues" evidence="11">
    <location>
        <begin position="1369"/>
        <end position="1386"/>
    </location>
</feature>
<feature type="compositionally biased region" description="Basic and acidic residues" evidence="11">
    <location>
        <begin position="178"/>
        <end position="187"/>
    </location>
</feature>
<keyword evidence="5" id="KW-0808">Transferase</keyword>
<feature type="compositionally biased region" description="Basic residues" evidence="11">
    <location>
        <begin position="501"/>
        <end position="511"/>
    </location>
</feature>
<feature type="region of interest" description="Disordered" evidence="11">
    <location>
        <begin position="1352"/>
        <end position="1386"/>
    </location>
</feature>
<feature type="compositionally biased region" description="Basic and acidic residues" evidence="11">
    <location>
        <begin position="1592"/>
        <end position="1605"/>
    </location>
</feature>
<dbReference type="Gene3D" id="2.170.270.10">
    <property type="entry name" value="SET domain"/>
    <property type="match status" value="1"/>
</dbReference>
<dbReference type="Pfam" id="PF17907">
    <property type="entry name" value="AWS"/>
    <property type="match status" value="1"/>
</dbReference>
<feature type="region of interest" description="Disordered" evidence="11">
    <location>
        <begin position="1048"/>
        <end position="1174"/>
    </location>
</feature>
<feature type="compositionally biased region" description="Polar residues" evidence="11">
    <location>
        <begin position="383"/>
        <end position="392"/>
    </location>
</feature>
<evidence type="ECO:0000259" key="14">
    <source>
        <dbReference type="PROSITE" id="PS51050"/>
    </source>
</evidence>
<feature type="compositionally biased region" description="Basic and acidic residues" evidence="11">
    <location>
        <begin position="1064"/>
        <end position="1076"/>
    </location>
</feature>
<feature type="compositionally biased region" description="Low complexity" evidence="11">
    <location>
        <begin position="1125"/>
        <end position="1136"/>
    </location>
</feature>
<dbReference type="InterPro" id="IPR046341">
    <property type="entry name" value="SET_dom_sf"/>
</dbReference>
<dbReference type="Gene3D" id="3.30.40.100">
    <property type="match status" value="1"/>
</dbReference>
<feature type="region of interest" description="Disordered" evidence="11">
    <location>
        <begin position="661"/>
        <end position="688"/>
    </location>
</feature>
<dbReference type="InterPro" id="IPR001214">
    <property type="entry name" value="SET_dom"/>
</dbReference>
<feature type="region of interest" description="Disordered" evidence="11">
    <location>
        <begin position="176"/>
        <end position="214"/>
    </location>
</feature>
<proteinExistence type="predicted"/>
<comment type="caution">
    <text evidence="16">The sequence shown here is derived from an EMBL/GenBank/DDBJ whole genome shotgun (WGS) entry which is preliminary data.</text>
</comment>
<dbReference type="Proteomes" id="UP000298416">
    <property type="component" value="Unassembled WGS sequence"/>
</dbReference>
<dbReference type="GO" id="GO:0005694">
    <property type="term" value="C:chromosome"/>
    <property type="evidence" value="ECO:0007669"/>
    <property type="project" value="UniProtKB-SubCell"/>
</dbReference>
<evidence type="ECO:0000259" key="12">
    <source>
        <dbReference type="PROSITE" id="PS50280"/>
    </source>
</evidence>
<feature type="compositionally biased region" description="Polar residues" evidence="11">
    <location>
        <begin position="556"/>
        <end position="569"/>
    </location>
</feature>
<keyword evidence="17" id="KW-1185">Reference proteome</keyword>
<keyword evidence="6" id="KW-0949">S-adenosyl-L-methionine</keyword>
<sequence>MLIDFTKYIVYLNKLDNMFTETSFSENAGEIRAASSPDDLNFGIGKLYVSPEPYESTHVRDDESSDVMLRSDVSAADGLLSPFHSINFAEQPLLGNDMAISLVKIDAIGSISEAKQQGQIHGEGQGYSLHYSSDSERIQGPSIHGDGEAEVADQIERTQQSNDLIVYASSRRNSSRSTLDKLNHINDSKLPSRSCTVITPKDSPSQTSRKKRSLLSKRAKSSVWGFVDLPNFEENPCLGNGNIVGKIRGNQGKSNVIKDKTGQKAVCKSSTPTGRISLKIKFGNQICGVVNVAENCNISGTSISGSCDKSESKFQEEFPGDMLSNENNMENVISSDASALDAHLDVTCSVENKSLSTLSDHQISSHKQGYNLRAPTENRCSDPGTSPDSEVINSIPDAPLGERDIHDLQDSPGMPLERSSGECFANSSAGVSSLSSPKLKSKKGKKTTGEEAKHKARAPLGHEVNPSPELSDVTESSKSQAHSRAKGGCKSRNSILDLPRKKGKSSRKKGDKKNFVVKFKIDPKGDASGVLSKVGSHPEAGNQTLPDHGEIGDLSSPPTESGFVSSSGWPNGQNALPMNAWVLCDECQKWRRIPATLADQIDQTNCRWLQYASSYMLNLLCTCCGMVYVRPTWNGLRTCKDNTDKDLADCSIPQEKSNSEINKELGISDDEDAGDTLPKSNKNKSTAAKQSSWTLIKSNLFLHRSRKTQTIDEVMVCHCKPPSDGRMGCGSKCLNRMLNIECVRGTCPCGELCSNQQFQKRTYAKLKWLRCGKKGFGLQSLQEISEGQFLIEYIGEVLDVHTHEARQKEYALQGHKHFYFMTLNGSEVIDACSKGNLGRFINHSCDPNCRTEKWMVNGEVCVGLFAIRDIKKGEEVTFDYNYVRVFGAAAKKCVCGSPNCRGYIGGDPTNSEVIVQDDSDDEYAEPVMICEDRDMNHDWTAIMSQSLFEKEIKCRDELEEDRDTIENANASDQIESINSGTSHKRLGVNSDSNGCSKTSTATRVVDMTVHDKYGPANATSVNDVASDPALTPLDTAEEGLNISGSANMEAESESLLPQSSSPVKHKEASLRSEELRNNTVSKTLHASNRLKMPTTTSPVKLQPDAVKSKKKLKYGTMRGKEESSKSGSLSKTYHSSPSIRNGRLKSNVVNDKGAPDGDKLNAVRNKSKKSPGLSISSHVEAVEGKLNELLDTEGGISKCKDASRGYLKLLFLTAAFGSNGHGEAIQSNRDLSMILDALLKTKSRTVLVDIINKNGLQMLHNIMKRYRKEFIKTPILRKLLKVLEYLATREILTLEHISGGPPRPGVESFKDSMLTLTEHADKQVHQIARNFRDKWIPRSLRKKCFMEMDDGKREFRQQSTNGKLSVSSGDHRNGRGGKHADSVESCDKQPVVVSGIETSAPNLSSASGCSNGTNGTRTRKRKSRWDTPPEECMHPNIRARLSVDRNQNADNDIPPGFSTPCNDSIIPATTCSNAISHQERETFRKHPSGIVLADSQDRFVARMPVSYGIPSSLMQQFGVIGEAAAVWTVAPGLPFHPFPPLPPCASDKGEEPSPVAKCVNEPLEKSRQDDVASHVRYSGKKRTPTEMNISIENEHPDFQQEEGSRKLGSRSGGTQV</sequence>
<evidence type="ECO:0000259" key="13">
    <source>
        <dbReference type="PROSITE" id="PS50868"/>
    </source>
</evidence>
<keyword evidence="4" id="KW-0489">Methyltransferase</keyword>
<dbReference type="InterPro" id="IPR006560">
    <property type="entry name" value="AWS_dom"/>
</dbReference>
<gene>
    <name evidence="16" type="ORF">SASPL_113153</name>
</gene>
<evidence type="ECO:0000256" key="5">
    <source>
        <dbReference type="ARBA" id="ARBA00022679"/>
    </source>
</evidence>
<keyword evidence="9" id="KW-0862">Zinc</keyword>
<evidence type="ECO:0000256" key="7">
    <source>
        <dbReference type="ARBA" id="ARBA00022723"/>
    </source>
</evidence>
<protein>
    <recommendedName>
        <fullName evidence="18">Histone-lysine N-methyltransferase SETD2</fullName>
    </recommendedName>
</protein>
<reference evidence="16" key="1">
    <citation type="submission" date="2018-01" db="EMBL/GenBank/DDBJ databases">
        <authorList>
            <person name="Mao J.F."/>
        </authorList>
    </citation>
    <scope>NUCLEOTIDE SEQUENCE</scope>
    <source>
        <strain evidence="16">Huo1</strain>
        <tissue evidence="16">Leaf</tissue>
    </source>
</reference>
<dbReference type="FunFam" id="2.170.270.10:FF:000035">
    <property type="entry name" value="Histone-lysine N-methyltransferase"/>
    <property type="match status" value="1"/>
</dbReference>
<dbReference type="GO" id="GO:0046975">
    <property type="term" value="F:histone H3K36 methyltransferase activity"/>
    <property type="evidence" value="ECO:0007669"/>
    <property type="project" value="InterPro"/>
</dbReference>
<evidence type="ECO:0000256" key="11">
    <source>
        <dbReference type="SAM" id="MobiDB-lite"/>
    </source>
</evidence>
<dbReference type="PROSITE" id="PS50280">
    <property type="entry name" value="SET"/>
    <property type="match status" value="1"/>
</dbReference>
<evidence type="ECO:0000256" key="3">
    <source>
        <dbReference type="ARBA" id="ARBA00022454"/>
    </source>
</evidence>
<dbReference type="PROSITE" id="PS51050">
    <property type="entry name" value="ZF_CW"/>
    <property type="match status" value="1"/>
</dbReference>
<keyword evidence="3" id="KW-0158">Chromosome</keyword>
<feature type="compositionally biased region" description="Low complexity" evidence="11">
    <location>
        <begin position="427"/>
        <end position="438"/>
    </location>
</feature>
<dbReference type="GO" id="GO:0032259">
    <property type="term" value="P:methylation"/>
    <property type="evidence" value="ECO:0007669"/>
    <property type="project" value="UniProtKB-KW"/>
</dbReference>
<evidence type="ECO:0008006" key="18">
    <source>
        <dbReference type="Google" id="ProtNLM"/>
    </source>
</evidence>
<keyword evidence="10" id="KW-0539">Nucleus</keyword>
<evidence type="ECO:0000256" key="2">
    <source>
        <dbReference type="ARBA" id="ARBA00004286"/>
    </source>
</evidence>
<dbReference type="SMART" id="SM00508">
    <property type="entry name" value="PostSET"/>
    <property type="match status" value="1"/>
</dbReference>
<dbReference type="SMART" id="SM00570">
    <property type="entry name" value="AWS"/>
    <property type="match status" value="1"/>
</dbReference>
<feature type="compositionally biased region" description="Polar residues" evidence="11">
    <location>
        <begin position="1077"/>
        <end position="1086"/>
    </location>
</feature>
<feature type="compositionally biased region" description="Polar residues" evidence="11">
    <location>
        <begin position="678"/>
        <end position="688"/>
    </location>
</feature>
<dbReference type="InterPro" id="IPR003616">
    <property type="entry name" value="Post-SET_dom"/>
</dbReference>
<dbReference type="GO" id="GO:0008270">
    <property type="term" value="F:zinc ion binding"/>
    <property type="evidence" value="ECO:0007669"/>
    <property type="project" value="UniProtKB-KW"/>
</dbReference>
<feature type="domain" description="AWS" evidence="15">
    <location>
        <begin position="712"/>
        <end position="762"/>
    </location>
</feature>
<feature type="region of interest" description="Disordered" evidence="11">
    <location>
        <begin position="357"/>
        <end position="569"/>
    </location>
</feature>
<evidence type="ECO:0000256" key="1">
    <source>
        <dbReference type="ARBA" id="ARBA00004123"/>
    </source>
</evidence>
<feature type="domain" description="CW-type" evidence="14">
    <location>
        <begin position="575"/>
        <end position="658"/>
    </location>
</feature>
<dbReference type="PROSITE" id="PS50868">
    <property type="entry name" value="POST_SET"/>
    <property type="match status" value="1"/>
</dbReference>
<dbReference type="CDD" id="cd19172">
    <property type="entry name" value="SET_SETD2"/>
    <property type="match status" value="1"/>
</dbReference>
<keyword evidence="8" id="KW-0863">Zinc-finger</keyword>
<feature type="compositionally biased region" description="Polar residues" evidence="11">
    <location>
        <begin position="357"/>
        <end position="368"/>
    </location>
</feature>
<dbReference type="InterPro" id="IPR011124">
    <property type="entry name" value="Znf_CW"/>
</dbReference>
<feature type="compositionally biased region" description="Low complexity" evidence="11">
    <location>
        <begin position="1053"/>
        <end position="1062"/>
    </location>
</feature>
<feature type="region of interest" description="Disordered" evidence="11">
    <location>
        <begin position="1561"/>
        <end position="1616"/>
    </location>
</feature>
<feature type="compositionally biased region" description="Basic and acidic residues" evidence="11">
    <location>
        <begin position="400"/>
        <end position="409"/>
    </location>
</feature>
<evidence type="ECO:0000259" key="15">
    <source>
        <dbReference type="PROSITE" id="PS51215"/>
    </source>
</evidence>
<feature type="compositionally biased region" description="Polar residues" evidence="11">
    <location>
        <begin position="1399"/>
        <end position="1416"/>
    </location>
</feature>
<name>A0A8X8ZZ94_SALSN</name>
<evidence type="ECO:0000313" key="17">
    <source>
        <dbReference type="Proteomes" id="UP000298416"/>
    </source>
</evidence>
<evidence type="ECO:0000256" key="4">
    <source>
        <dbReference type="ARBA" id="ARBA00022603"/>
    </source>
</evidence>
<feature type="domain" description="Post-SET" evidence="13">
    <location>
        <begin position="889"/>
        <end position="905"/>
    </location>
</feature>